<dbReference type="EMBL" id="JAVRRD010000021">
    <property type="protein sequence ID" value="KAK5048587.1"/>
    <property type="molecule type" value="Genomic_DNA"/>
</dbReference>
<dbReference type="GO" id="GO:0008239">
    <property type="term" value="F:dipeptidyl-peptidase activity"/>
    <property type="evidence" value="ECO:0007669"/>
    <property type="project" value="TreeGrafter"/>
</dbReference>
<evidence type="ECO:0000256" key="1">
    <source>
        <dbReference type="ARBA" id="ARBA00011079"/>
    </source>
</evidence>
<dbReference type="InterPro" id="IPR029058">
    <property type="entry name" value="AB_hydrolase_fold"/>
</dbReference>
<dbReference type="GO" id="GO:0070008">
    <property type="term" value="F:serine-type exopeptidase activity"/>
    <property type="evidence" value="ECO:0007669"/>
    <property type="project" value="InterPro"/>
</dbReference>
<feature type="signal peptide" evidence="6">
    <location>
        <begin position="1"/>
        <end position="22"/>
    </location>
</feature>
<keyword evidence="3 6" id="KW-0732">Signal</keyword>
<comment type="caution">
    <text evidence="7">The sequence shown here is derived from an EMBL/GenBank/DDBJ whole genome shotgun (WGS) entry which is preliminary data.</text>
</comment>
<evidence type="ECO:0000313" key="7">
    <source>
        <dbReference type="EMBL" id="KAK5048587.1"/>
    </source>
</evidence>
<comment type="similarity">
    <text evidence="1">Belongs to the peptidase S28 family.</text>
</comment>
<accession>A0AAV9N320</accession>
<gene>
    <name evidence="7" type="ORF">LTR84_005678</name>
</gene>
<keyword evidence="5" id="KW-0325">Glycoprotein</keyword>
<dbReference type="InterPro" id="IPR008758">
    <property type="entry name" value="Peptidase_S28"/>
</dbReference>
<proteinExistence type="inferred from homology"/>
<evidence type="ECO:0008006" key="9">
    <source>
        <dbReference type="Google" id="ProtNLM"/>
    </source>
</evidence>
<keyword evidence="4" id="KW-0378">Hydrolase</keyword>
<dbReference type="Proteomes" id="UP001358417">
    <property type="component" value="Unassembled WGS sequence"/>
</dbReference>
<evidence type="ECO:0000256" key="3">
    <source>
        <dbReference type="ARBA" id="ARBA00022729"/>
    </source>
</evidence>
<dbReference type="Gene3D" id="3.40.50.1820">
    <property type="entry name" value="alpha/beta hydrolase"/>
    <property type="match status" value="2"/>
</dbReference>
<name>A0AAV9N320_9EURO</name>
<dbReference type="AlphaFoldDB" id="A0AAV9N320"/>
<keyword evidence="2" id="KW-0645">Protease</keyword>
<dbReference type="RefSeq" id="XP_064703946.1">
    <property type="nucleotide sequence ID" value="XM_064849243.1"/>
</dbReference>
<dbReference type="Pfam" id="PF05577">
    <property type="entry name" value="Peptidase_S28"/>
    <property type="match status" value="1"/>
</dbReference>
<dbReference type="SUPFAM" id="SSF53474">
    <property type="entry name" value="alpha/beta-Hydrolases"/>
    <property type="match status" value="1"/>
</dbReference>
<dbReference type="GO" id="GO:0006508">
    <property type="term" value="P:proteolysis"/>
    <property type="evidence" value="ECO:0007669"/>
    <property type="project" value="UniProtKB-KW"/>
</dbReference>
<protein>
    <recommendedName>
        <fullName evidence="9">Extracelular serine carboxypeptidase</fullName>
    </recommendedName>
</protein>
<evidence type="ECO:0000256" key="5">
    <source>
        <dbReference type="ARBA" id="ARBA00023180"/>
    </source>
</evidence>
<dbReference type="GeneID" id="89973853"/>
<sequence length="538" mass="59836">MKYLSTAYVAILSFNLASIAAGQVGPLGDNGRPTNYTAYTFDQLIDHFQDSPRYAPNTNETFTQRYYFDNTYYKPGGPVFLYIGGETSGPSRFSNLQTGIIQILMNATNGLGVILENRYYGESWPFENSTTDNLRYLTTEQTIADNAYFAQNALFPNTTGGDNLTADTTPWILYGGSLAGAQTAFSLVEYEGLLWGGIASSGVVHAVHGYPEWYNPIQINGPPDCISRINNIIDNVDYLIETNNTEAIQQLKEIFGLGPLSDLRDFAMTIAFPIGGPMNYPTNTWQELNWWPAYDSRDFFDFCNNVTDPNAPANITVIDTQLSNYTNGSAWTGLGGYADYVKNVIVSTCDSEDLIDTTECFSTQNQTFYADPSNSESRSYLYSTCLEQGVYQLPQPKGTPSLLSRLIDLDYTQQWCSWAFPTGPTSPQAVPSSTGPNVTTYNQYGDFNISAPRLVFIDGASDVWRDVCYHGHNASTRYGADQMLITGAGHHWDSVGILDVTAEPDFIRAAHEWEIRTVRSWVREWDEAKGGKTPRDEL</sequence>
<organism evidence="7 8">
    <name type="scientific">Exophiala bonariae</name>
    <dbReference type="NCBI Taxonomy" id="1690606"/>
    <lineage>
        <taxon>Eukaryota</taxon>
        <taxon>Fungi</taxon>
        <taxon>Dikarya</taxon>
        <taxon>Ascomycota</taxon>
        <taxon>Pezizomycotina</taxon>
        <taxon>Eurotiomycetes</taxon>
        <taxon>Chaetothyriomycetidae</taxon>
        <taxon>Chaetothyriales</taxon>
        <taxon>Herpotrichiellaceae</taxon>
        <taxon>Exophiala</taxon>
    </lineage>
</organism>
<dbReference type="PANTHER" id="PTHR11010:SF117">
    <property type="entry name" value="SERINE PROTEASE 16"/>
    <property type="match status" value="1"/>
</dbReference>
<evidence type="ECO:0000256" key="6">
    <source>
        <dbReference type="SAM" id="SignalP"/>
    </source>
</evidence>
<evidence type="ECO:0000256" key="4">
    <source>
        <dbReference type="ARBA" id="ARBA00022801"/>
    </source>
</evidence>
<keyword evidence="8" id="KW-1185">Reference proteome</keyword>
<evidence type="ECO:0000256" key="2">
    <source>
        <dbReference type="ARBA" id="ARBA00022670"/>
    </source>
</evidence>
<reference evidence="7 8" key="1">
    <citation type="submission" date="2023-08" db="EMBL/GenBank/DDBJ databases">
        <title>Black Yeasts Isolated from many extreme environments.</title>
        <authorList>
            <person name="Coleine C."/>
            <person name="Stajich J.E."/>
            <person name="Selbmann L."/>
        </authorList>
    </citation>
    <scope>NUCLEOTIDE SEQUENCE [LARGE SCALE GENOMIC DNA]</scope>
    <source>
        <strain evidence="7 8">CCFEE 5792</strain>
    </source>
</reference>
<evidence type="ECO:0000313" key="8">
    <source>
        <dbReference type="Proteomes" id="UP001358417"/>
    </source>
</evidence>
<dbReference type="PANTHER" id="PTHR11010">
    <property type="entry name" value="PROTEASE S28 PRO-X CARBOXYPEPTIDASE-RELATED"/>
    <property type="match status" value="1"/>
</dbReference>
<feature type="chain" id="PRO_5043967653" description="Extracelular serine carboxypeptidase" evidence="6">
    <location>
        <begin position="23"/>
        <end position="538"/>
    </location>
</feature>